<gene>
    <name evidence="3" type="ORF">HKK74_35785</name>
</gene>
<feature type="transmembrane region" description="Helical" evidence="1">
    <location>
        <begin position="39"/>
        <end position="57"/>
    </location>
</feature>
<evidence type="ECO:0000313" key="3">
    <source>
        <dbReference type="EMBL" id="MBC6470813.1"/>
    </source>
</evidence>
<name>A0ABR7M117_9ACTN</name>
<protein>
    <submittedName>
        <fullName evidence="3">VanZ family protein</fullName>
    </submittedName>
</protein>
<keyword evidence="4" id="KW-1185">Reference proteome</keyword>
<evidence type="ECO:0000256" key="1">
    <source>
        <dbReference type="SAM" id="Phobius"/>
    </source>
</evidence>
<feature type="transmembrane region" description="Helical" evidence="1">
    <location>
        <begin position="95"/>
        <end position="114"/>
    </location>
</feature>
<sequence>MITLTPIEDHGQAVGNTDAGHSLRFYLDQPDIKEAIRQLGGNLVLFAPLGILLPVVFSRLRGPLRLALVCGLISFMVELTQGFAVQGRAFDIDDVILNTAGVVLAYLLVGRKLANLIRGPKK</sequence>
<feature type="domain" description="VanZ-like" evidence="2">
    <location>
        <begin position="23"/>
        <end position="109"/>
    </location>
</feature>
<reference evidence="3 4" key="1">
    <citation type="submission" date="2020-06" db="EMBL/GenBank/DDBJ databases">
        <title>Actinomadura xiongansis sp. nov., isolated from soil of Baiyangdian.</title>
        <authorList>
            <person name="Zhang X."/>
        </authorList>
    </citation>
    <scope>NUCLEOTIDE SEQUENCE [LARGE SCALE GENOMIC DNA]</scope>
    <source>
        <strain evidence="3 4">HBUM206468</strain>
    </source>
</reference>
<dbReference type="EMBL" id="JABVEC010000049">
    <property type="protein sequence ID" value="MBC6470813.1"/>
    <property type="molecule type" value="Genomic_DNA"/>
</dbReference>
<keyword evidence="1" id="KW-1133">Transmembrane helix</keyword>
<organism evidence="3 4">
    <name type="scientific">Actinomadura alba</name>
    <dbReference type="NCBI Taxonomy" id="406431"/>
    <lineage>
        <taxon>Bacteria</taxon>
        <taxon>Bacillati</taxon>
        <taxon>Actinomycetota</taxon>
        <taxon>Actinomycetes</taxon>
        <taxon>Streptosporangiales</taxon>
        <taxon>Thermomonosporaceae</taxon>
        <taxon>Actinomadura</taxon>
    </lineage>
</organism>
<dbReference type="Proteomes" id="UP000805614">
    <property type="component" value="Unassembled WGS sequence"/>
</dbReference>
<dbReference type="PANTHER" id="PTHR36834:SF1">
    <property type="entry name" value="INTEGRAL MEMBRANE PROTEIN"/>
    <property type="match status" value="1"/>
</dbReference>
<evidence type="ECO:0000313" key="4">
    <source>
        <dbReference type="Proteomes" id="UP000805614"/>
    </source>
</evidence>
<dbReference type="InterPro" id="IPR053150">
    <property type="entry name" value="Teicoplanin_resist-assoc"/>
</dbReference>
<proteinExistence type="predicted"/>
<keyword evidence="1" id="KW-0472">Membrane</keyword>
<feature type="transmembrane region" description="Helical" evidence="1">
    <location>
        <begin position="64"/>
        <end position="83"/>
    </location>
</feature>
<dbReference type="Pfam" id="PF04892">
    <property type="entry name" value="VanZ"/>
    <property type="match status" value="1"/>
</dbReference>
<dbReference type="PANTHER" id="PTHR36834">
    <property type="entry name" value="MEMBRANE PROTEIN-RELATED"/>
    <property type="match status" value="1"/>
</dbReference>
<accession>A0ABR7M117</accession>
<comment type="caution">
    <text evidence="3">The sequence shown here is derived from an EMBL/GenBank/DDBJ whole genome shotgun (WGS) entry which is preliminary data.</text>
</comment>
<keyword evidence="1" id="KW-0812">Transmembrane</keyword>
<dbReference type="InterPro" id="IPR006976">
    <property type="entry name" value="VanZ-like"/>
</dbReference>
<evidence type="ECO:0000259" key="2">
    <source>
        <dbReference type="Pfam" id="PF04892"/>
    </source>
</evidence>